<name>A0A1H0BLU3_9ACTN</name>
<dbReference type="AlphaFoldDB" id="A0A1H0BLU3"/>
<dbReference type="STRING" id="1196353.SAMN05444921_127118"/>
<sequence>MRRGRHRPFGSPVRYSNRRIILVVADYDFPDDLRDAQLRLHQARSAYRALCRELPWSVEPAGGWTGEEGHYSSYRREFPESPGWSEEQRAEEARLRELVLTLSIEVSTHPYWAALTGPDVVKARMALKHAEHVGAESVGAAPARADDTVAASGSGRDGTGHEAAGDGTGHEAAGDGVGREAGGDGSGREAGGDGAGRDGTAQDSAGDGSGGAPPMSSAAA</sequence>
<evidence type="ECO:0000313" key="2">
    <source>
        <dbReference type="EMBL" id="SDN46594.1"/>
    </source>
</evidence>
<dbReference type="EMBL" id="FNHI01000027">
    <property type="protein sequence ID" value="SDN46594.1"/>
    <property type="molecule type" value="Genomic_DNA"/>
</dbReference>
<keyword evidence="3" id="KW-1185">Reference proteome</keyword>
<evidence type="ECO:0000256" key="1">
    <source>
        <dbReference type="SAM" id="MobiDB-lite"/>
    </source>
</evidence>
<organism evidence="2 3">
    <name type="scientific">Streptomyces wuyuanensis</name>
    <dbReference type="NCBI Taxonomy" id="1196353"/>
    <lineage>
        <taxon>Bacteria</taxon>
        <taxon>Bacillati</taxon>
        <taxon>Actinomycetota</taxon>
        <taxon>Actinomycetes</taxon>
        <taxon>Kitasatosporales</taxon>
        <taxon>Streptomycetaceae</taxon>
        <taxon>Streptomyces</taxon>
    </lineage>
</organism>
<evidence type="ECO:0000313" key="3">
    <source>
        <dbReference type="Proteomes" id="UP000199063"/>
    </source>
</evidence>
<accession>A0A1H0BLU3</accession>
<dbReference type="Proteomes" id="UP000199063">
    <property type="component" value="Unassembled WGS sequence"/>
</dbReference>
<feature type="compositionally biased region" description="Basic and acidic residues" evidence="1">
    <location>
        <begin position="158"/>
        <end position="191"/>
    </location>
</feature>
<feature type="region of interest" description="Disordered" evidence="1">
    <location>
        <begin position="135"/>
        <end position="220"/>
    </location>
</feature>
<protein>
    <submittedName>
        <fullName evidence="2">Uncharacterized protein</fullName>
    </submittedName>
</protein>
<proteinExistence type="predicted"/>
<reference evidence="3" key="1">
    <citation type="submission" date="2016-10" db="EMBL/GenBank/DDBJ databases">
        <authorList>
            <person name="Varghese N."/>
            <person name="Submissions S."/>
        </authorList>
    </citation>
    <scope>NUCLEOTIDE SEQUENCE [LARGE SCALE GENOMIC DNA]</scope>
    <source>
        <strain evidence="3">CGMCC 4.7042</strain>
    </source>
</reference>
<gene>
    <name evidence="2" type="ORF">SAMN05444921_127118</name>
</gene>
<feature type="compositionally biased region" description="Low complexity" evidence="1">
    <location>
        <begin position="140"/>
        <end position="151"/>
    </location>
</feature>